<keyword evidence="6" id="KW-1185">Reference proteome</keyword>
<dbReference type="EMBL" id="BPVZ01000040">
    <property type="protein sequence ID" value="GKV14278.1"/>
    <property type="molecule type" value="Genomic_DNA"/>
</dbReference>
<dbReference type="GO" id="GO:0016020">
    <property type="term" value="C:membrane"/>
    <property type="evidence" value="ECO:0007669"/>
    <property type="project" value="InterPro"/>
</dbReference>
<dbReference type="AlphaFoldDB" id="A0AAV5JP82"/>
<keyword evidence="2 4" id="KW-1133">Transmembrane helix</keyword>
<name>A0AAV5JP82_9ROSI</name>
<feature type="transmembrane region" description="Helical" evidence="4">
    <location>
        <begin position="45"/>
        <end position="66"/>
    </location>
</feature>
<evidence type="ECO:0000313" key="6">
    <source>
        <dbReference type="Proteomes" id="UP001054252"/>
    </source>
</evidence>
<keyword evidence="1 4" id="KW-0812">Transmembrane</keyword>
<evidence type="ECO:0008006" key="7">
    <source>
        <dbReference type="Google" id="ProtNLM"/>
    </source>
</evidence>
<evidence type="ECO:0000313" key="5">
    <source>
        <dbReference type="EMBL" id="GKV14278.1"/>
    </source>
</evidence>
<evidence type="ECO:0000256" key="3">
    <source>
        <dbReference type="ARBA" id="ARBA00023136"/>
    </source>
</evidence>
<sequence length="73" mass="7614">MGIKLFLVGLAPFAAMVSLECLEVGLNTLNKAATSKGTSSFVLVVYGNALGSLILLPIAFFLNCSFPSSTRST</sequence>
<proteinExistence type="predicted"/>
<dbReference type="Proteomes" id="UP001054252">
    <property type="component" value="Unassembled WGS sequence"/>
</dbReference>
<reference evidence="5 6" key="1">
    <citation type="journal article" date="2021" name="Commun. Biol.">
        <title>The genome of Shorea leprosula (Dipterocarpaceae) highlights the ecological relevance of drought in aseasonal tropical rainforests.</title>
        <authorList>
            <person name="Ng K.K.S."/>
            <person name="Kobayashi M.J."/>
            <person name="Fawcett J.A."/>
            <person name="Hatakeyama M."/>
            <person name="Paape T."/>
            <person name="Ng C.H."/>
            <person name="Ang C.C."/>
            <person name="Tnah L.H."/>
            <person name="Lee C.T."/>
            <person name="Nishiyama T."/>
            <person name="Sese J."/>
            <person name="O'Brien M.J."/>
            <person name="Copetti D."/>
            <person name="Mohd Noor M.I."/>
            <person name="Ong R.C."/>
            <person name="Putra M."/>
            <person name="Sireger I.Z."/>
            <person name="Indrioko S."/>
            <person name="Kosugi Y."/>
            <person name="Izuno A."/>
            <person name="Isagi Y."/>
            <person name="Lee S.L."/>
            <person name="Shimizu K.K."/>
        </authorList>
    </citation>
    <scope>NUCLEOTIDE SEQUENCE [LARGE SCALE GENOMIC DNA]</scope>
    <source>
        <strain evidence="5">214</strain>
    </source>
</reference>
<gene>
    <name evidence="5" type="ORF">SLEP1_g25178</name>
</gene>
<organism evidence="5 6">
    <name type="scientific">Rubroshorea leprosula</name>
    <dbReference type="NCBI Taxonomy" id="152421"/>
    <lineage>
        <taxon>Eukaryota</taxon>
        <taxon>Viridiplantae</taxon>
        <taxon>Streptophyta</taxon>
        <taxon>Embryophyta</taxon>
        <taxon>Tracheophyta</taxon>
        <taxon>Spermatophyta</taxon>
        <taxon>Magnoliopsida</taxon>
        <taxon>eudicotyledons</taxon>
        <taxon>Gunneridae</taxon>
        <taxon>Pentapetalae</taxon>
        <taxon>rosids</taxon>
        <taxon>malvids</taxon>
        <taxon>Malvales</taxon>
        <taxon>Dipterocarpaceae</taxon>
        <taxon>Rubroshorea</taxon>
    </lineage>
</organism>
<evidence type="ECO:0000256" key="4">
    <source>
        <dbReference type="SAM" id="Phobius"/>
    </source>
</evidence>
<accession>A0AAV5JP82</accession>
<evidence type="ECO:0000256" key="2">
    <source>
        <dbReference type="ARBA" id="ARBA00022989"/>
    </source>
</evidence>
<evidence type="ECO:0000256" key="1">
    <source>
        <dbReference type="ARBA" id="ARBA00022692"/>
    </source>
</evidence>
<keyword evidence="3 4" id="KW-0472">Membrane</keyword>
<dbReference type="InterPro" id="IPR030184">
    <property type="entry name" value="WAT1-related"/>
</dbReference>
<dbReference type="GO" id="GO:0022857">
    <property type="term" value="F:transmembrane transporter activity"/>
    <property type="evidence" value="ECO:0007669"/>
    <property type="project" value="InterPro"/>
</dbReference>
<protein>
    <recommendedName>
        <fullName evidence="7">Sodium/calcium exchanger membrane region domain-containing protein</fullName>
    </recommendedName>
</protein>
<comment type="caution">
    <text evidence="5">The sequence shown here is derived from an EMBL/GenBank/DDBJ whole genome shotgun (WGS) entry which is preliminary data.</text>
</comment>
<dbReference type="PANTHER" id="PTHR31218">
    <property type="entry name" value="WAT1-RELATED PROTEIN"/>
    <property type="match status" value="1"/>
</dbReference>